<keyword evidence="2" id="KW-1185">Reference proteome</keyword>
<dbReference type="AlphaFoldDB" id="H8I4A6"/>
<proteinExistence type="predicted"/>
<evidence type="ECO:0000313" key="1">
    <source>
        <dbReference type="EMBL" id="AFC99663.1"/>
    </source>
</evidence>
<evidence type="ECO:0000313" key="2">
    <source>
        <dbReference type="Proteomes" id="UP000005233"/>
    </source>
</evidence>
<reference evidence="1 2" key="1">
    <citation type="journal article" date="2012" name="J. Bacteriol.">
        <title>Complete genome sequence of a thermophilic methanogen, Methanocella conradii HZ254, isolated from Chinese rice field soil.</title>
        <authorList>
            <person name="Lu Z."/>
            <person name="Lu Y."/>
        </authorList>
    </citation>
    <scope>NUCLEOTIDE SEQUENCE [LARGE SCALE GENOMIC DNA]</scope>
    <source>
        <strain evidence="2">DSM 24694 / JCM 17849 / CGMCC 1.5162 / HZ254</strain>
    </source>
</reference>
<dbReference type="EMBL" id="CP003243">
    <property type="protein sequence ID" value="AFC99663.1"/>
    <property type="molecule type" value="Genomic_DNA"/>
</dbReference>
<dbReference type="STRING" id="1041930.Mtc_0903"/>
<protein>
    <submittedName>
        <fullName evidence="1">Uncharacterized protein</fullName>
    </submittedName>
</protein>
<sequence length="58" mass="6663">MVYLWVWINIENHANNLLRSPAEAVIIGTSRVQSTACALHKETIRTIYEQSHGRRENA</sequence>
<dbReference type="Proteomes" id="UP000005233">
    <property type="component" value="Chromosome"/>
</dbReference>
<gene>
    <name evidence="1" type="ordered locus">Mtc_0903</name>
</gene>
<dbReference type="HOGENOM" id="CLU_2968449_0_0_2"/>
<organism evidence="1 2">
    <name type="scientific">Methanocella conradii (strain DSM 24694 / JCM 17849 / CGMCC 1.5162 / HZ254)</name>
    <dbReference type="NCBI Taxonomy" id="1041930"/>
    <lineage>
        <taxon>Archaea</taxon>
        <taxon>Methanobacteriati</taxon>
        <taxon>Methanobacteriota</taxon>
        <taxon>Stenosarchaea group</taxon>
        <taxon>Methanomicrobia</taxon>
        <taxon>Methanocellales</taxon>
        <taxon>Methanocellaceae</taxon>
        <taxon>Methanocella</taxon>
    </lineage>
</organism>
<name>H8I4A6_METCZ</name>
<dbReference type="KEGG" id="mez:Mtc_0903"/>
<accession>H8I4A6</accession>